<name>A0A1Q9DVN1_SYMMI</name>
<proteinExistence type="predicted"/>
<dbReference type="InterPro" id="IPR011992">
    <property type="entry name" value="EF-hand-dom_pair"/>
</dbReference>
<evidence type="ECO:0000259" key="3">
    <source>
        <dbReference type="PROSITE" id="PS50222"/>
    </source>
</evidence>
<dbReference type="OrthoDB" id="434309at2759"/>
<evidence type="ECO:0000313" key="5">
    <source>
        <dbReference type="Proteomes" id="UP000186817"/>
    </source>
</evidence>
<keyword evidence="1" id="KW-0106">Calcium</keyword>
<dbReference type="SMART" id="SM00054">
    <property type="entry name" value="EFh"/>
    <property type="match status" value="2"/>
</dbReference>
<dbReference type="GO" id="GO:0005509">
    <property type="term" value="F:calcium ion binding"/>
    <property type="evidence" value="ECO:0007669"/>
    <property type="project" value="InterPro"/>
</dbReference>
<evidence type="ECO:0000256" key="2">
    <source>
        <dbReference type="SAM" id="MobiDB-lite"/>
    </source>
</evidence>
<dbReference type="Gene3D" id="1.10.238.10">
    <property type="entry name" value="EF-hand"/>
    <property type="match status" value="1"/>
</dbReference>
<feature type="region of interest" description="Disordered" evidence="2">
    <location>
        <begin position="224"/>
        <end position="279"/>
    </location>
</feature>
<comment type="caution">
    <text evidence="4">The sequence shown here is derived from an EMBL/GenBank/DDBJ whole genome shotgun (WGS) entry which is preliminary data.</text>
</comment>
<feature type="compositionally biased region" description="Basic and acidic residues" evidence="2">
    <location>
        <begin position="799"/>
        <end position="815"/>
    </location>
</feature>
<feature type="domain" description="EF-hand" evidence="3">
    <location>
        <begin position="372"/>
        <end position="401"/>
    </location>
</feature>
<keyword evidence="5" id="KW-1185">Reference proteome</keyword>
<organism evidence="4 5">
    <name type="scientific">Symbiodinium microadriaticum</name>
    <name type="common">Dinoflagellate</name>
    <name type="synonym">Zooxanthella microadriatica</name>
    <dbReference type="NCBI Taxonomy" id="2951"/>
    <lineage>
        <taxon>Eukaryota</taxon>
        <taxon>Sar</taxon>
        <taxon>Alveolata</taxon>
        <taxon>Dinophyceae</taxon>
        <taxon>Suessiales</taxon>
        <taxon>Symbiodiniaceae</taxon>
        <taxon>Symbiodinium</taxon>
    </lineage>
</organism>
<dbReference type="PROSITE" id="PS50222">
    <property type="entry name" value="EF_HAND_2"/>
    <property type="match status" value="2"/>
</dbReference>
<dbReference type="Pfam" id="PF13202">
    <property type="entry name" value="EF-hand_5"/>
    <property type="match status" value="2"/>
</dbReference>
<dbReference type="PROSITE" id="PS00018">
    <property type="entry name" value="EF_HAND_1"/>
    <property type="match status" value="1"/>
</dbReference>
<dbReference type="InterPro" id="IPR018247">
    <property type="entry name" value="EF_Hand_1_Ca_BS"/>
</dbReference>
<accession>A0A1Q9DVN1</accession>
<protein>
    <recommendedName>
        <fullName evidence="3">EF-hand domain-containing protein</fullName>
    </recommendedName>
</protein>
<reference evidence="4 5" key="1">
    <citation type="submission" date="2016-02" db="EMBL/GenBank/DDBJ databases">
        <title>Genome analysis of coral dinoflagellate symbionts highlights evolutionary adaptations to a symbiotic lifestyle.</title>
        <authorList>
            <person name="Aranda M."/>
            <person name="Li Y."/>
            <person name="Liew Y.J."/>
            <person name="Baumgarten S."/>
            <person name="Simakov O."/>
            <person name="Wilson M."/>
            <person name="Piel J."/>
            <person name="Ashoor H."/>
            <person name="Bougouffa S."/>
            <person name="Bajic V.B."/>
            <person name="Ryu T."/>
            <person name="Ravasi T."/>
            <person name="Bayer T."/>
            <person name="Micklem G."/>
            <person name="Kim H."/>
            <person name="Bhak J."/>
            <person name="Lajeunesse T.C."/>
            <person name="Voolstra C.R."/>
        </authorList>
    </citation>
    <scope>NUCLEOTIDE SEQUENCE [LARGE SCALE GENOMIC DNA]</scope>
    <source>
        <strain evidence="4 5">CCMP2467</strain>
    </source>
</reference>
<dbReference type="CDD" id="cd00051">
    <property type="entry name" value="EFh"/>
    <property type="match status" value="1"/>
</dbReference>
<feature type="compositionally biased region" description="Basic and acidic residues" evidence="2">
    <location>
        <begin position="759"/>
        <end position="775"/>
    </location>
</feature>
<gene>
    <name evidence="4" type="ORF">AK812_SmicGene18236</name>
</gene>
<dbReference type="EMBL" id="LSRX01000370">
    <property type="protein sequence ID" value="OLP99224.1"/>
    <property type="molecule type" value="Genomic_DNA"/>
</dbReference>
<sequence>MCITRAGERFTHMQHEQTLLLAEKANFAAVLSFAIGRGDYKALMESGYIMALWPPWLKHAATSHPKGAEGGAEPADGTCRSSWQRKAAAQAQRAPDIRYSDVARYVGLSLMKDPPRPKSQVRLDPLKEVAAPRILALPPSGAKDEQVDRMKTQLAWLKAQQKAEKEELHRLETCLSDSMLLEKKVHKKTVKDREKFEFHQKHAAQVTEQIQALQAALQEASRKPEVAVQVASPAKPPESEAGRSNESQPADEKPASELRSQTAPELDRKRVDVVEEEPEVVEDSSHITLKEYFDAADQRQKEREAKLTQAQLMSASGRSQNSSAMRSTFHSTNQSGFYRRPQLSPEELALRREEHRQAIRRELIERCGGAPRAAFKKLDLNGSGNISSQEFADGVGRIGVNWQAITGMQRSRDLFQLFDVDKDGVIIFKELFPNLDDKEPERVNTPDFWKKWVLQKCDVENARDPKWQPQTPEAELEQLFNTSESHENAAQLRKWMGATIRRLKNRGKSDARCREIVAAHLPRGTGPKDREDVQTFSSAEVKLCKKTYNDEVNDPVRNIQKVFYDMREQRRVLHDSRQKLWMVTMAPLERAKLEEDRKSAAAAVGLSLGGLGVGGPSSGSTKEPAEAPAQAKKSLKVIAQQSKMDEDAIEFLHKEFAAQADKSDLILKKGFARLLKGLCLGRTISESDSNYWWDQALRTMPPPEDGRKVQVLDFERFAMWYSTSEVGDVQYGGAVGNGDFDVRCPLPADLSEALSQLERPGRGSDENRSPVDQRGEALQQKPRQPTGKSQEGQPSQKELSQEKPCKEEPSEEKPHSQAQPQPKPEGQPIQKKEESTKKSSAEKPSKEKPHPPAQQEPWQPTGTQPPDAKGGEGSGILTADVLAEAAKRTKLRSNVPDLNSVFCGCWLDDYFATKCMLGEHHAKQLCACLYNHPGQIRGQPPPGGTVEDAESQDVAYKVEKDAALSKSKTEEKAPKQLHEDVAVAAVAQAVDAVAAAVVAVALGVVVAVVAGGLCWAQQRPDFPLDSGLEHRQAYEERAKSAPNSARKGYDNGYIAAGDKMKDRKTKKGTVVDGGTGKAGLFRSLPMQLRLRDLVTRISATGEVNRSPVQVFKQVKNEESMGVRACEGKIQSLSFDAKWFPSDVARSVPDDMEFNTVAQTSRSMRVASPFESNRPYFMSQGIAQRRQNEPAQVSAMELDLQEASADAYINGPLPAQVNCDPDPRGDEDAAAGAALIKHLLHLPVCLAGDAGVKVNEK</sequence>
<dbReference type="Proteomes" id="UP000186817">
    <property type="component" value="Unassembled WGS sequence"/>
</dbReference>
<dbReference type="SUPFAM" id="SSF47473">
    <property type="entry name" value="EF-hand"/>
    <property type="match status" value="1"/>
</dbReference>
<feature type="region of interest" description="Disordered" evidence="2">
    <location>
        <begin position="756"/>
        <end position="874"/>
    </location>
</feature>
<dbReference type="AlphaFoldDB" id="A0A1Q9DVN1"/>
<evidence type="ECO:0000256" key="1">
    <source>
        <dbReference type="ARBA" id="ARBA00022837"/>
    </source>
</evidence>
<dbReference type="InterPro" id="IPR002048">
    <property type="entry name" value="EF_hand_dom"/>
</dbReference>
<feature type="compositionally biased region" description="Polar residues" evidence="2">
    <location>
        <begin position="781"/>
        <end position="798"/>
    </location>
</feature>
<feature type="compositionally biased region" description="Basic and acidic residues" evidence="2">
    <location>
        <begin position="830"/>
        <end position="850"/>
    </location>
</feature>
<evidence type="ECO:0000313" key="4">
    <source>
        <dbReference type="EMBL" id="OLP99224.1"/>
    </source>
</evidence>
<feature type="domain" description="EF-hand" evidence="3">
    <location>
        <begin position="406"/>
        <end position="441"/>
    </location>
</feature>